<dbReference type="Gene3D" id="3.90.190.10">
    <property type="entry name" value="Protein tyrosine phosphatase superfamily"/>
    <property type="match status" value="1"/>
</dbReference>
<keyword evidence="7" id="KW-0378">Hydrolase</keyword>
<evidence type="ECO:0000256" key="5">
    <source>
        <dbReference type="ARBA" id="ARBA00022475"/>
    </source>
</evidence>
<keyword evidence="5" id="KW-1003">Cell membrane</keyword>
<dbReference type="EC" id="3.1.3.48" evidence="3"/>
<name>A0A2G8K227_STIJA</name>
<keyword evidence="6" id="KW-0519">Myristate</keyword>
<gene>
    <name evidence="17" type="ORF">BSL78_21064</name>
</gene>
<dbReference type="GO" id="GO:0005829">
    <property type="term" value="C:cytosol"/>
    <property type="evidence" value="ECO:0007669"/>
    <property type="project" value="TreeGrafter"/>
</dbReference>
<dbReference type="SMART" id="SM00404">
    <property type="entry name" value="PTPc_motif"/>
    <property type="match status" value="1"/>
</dbReference>
<comment type="catalytic activity">
    <reaction evidence="12">
        <text>O-phospho-L-threonyl-[protein] + H2O = L-threonyl-[protein] + phosphate</text>
        <dbReference type="Rhea" id="RHEA:47004"/>
        <dbReference type="Rhea" id="RHEA-COMP:11060"/>
        <dbReference type="Rhea" id="RHEA-COMP:11605"/>
        <dbReference type="ChEBI" id="CHEBI:15377"/>
        <dbReference type="ChEBI" id="CHEBI:30013"/>
        <dbReference type="ChEBI" id="CHEBI:43474"/>
        <dbReference type="ChEBI" id="CHEBI:61977"/>
        <dbReference type="EC" id="3.1.3.16"/>
    </reaction>
</comment>
<evidence type="ECO:0000313" key="18">
    <source>
        <dbReference type="Proteomes" id="UP000230750"/>
    </source>
</evidence>
<comment type="similarity">
    <text evidence="2">Belongs to the protein-tyrosine phosphatase family. Non-receptor class dual specificity subfamily.</text>
</comment>
<reference evidence="17 18" key="1">
    <citation type="journal article" date="2017" name="PLoS Biol.">
        <title>The sea cucumber genome provides insights into morphological evolution and visceral regeneration.</title>
        <authorList>
            <person name="Zhang X."/>
            <person name="Sun L."/>
            <person name="Yuan J."/>
            <person name="Sun Y."/>
            <person name="Gao Y."/>
            <person name="Zhang L."/>
            <person name="Li S."/>
            <person name="Dai H."/>
            <person name="Hamel J.F."/>
            <person name="Liu C."/>
            <person name="Yu Y."/>
            <person name="Liu S."/>
            <person name="Lin W."/>
            <person name="Guo K."/>
            <person name="Jin S."/>
            <person name="Xu P."/>
            <person name="Storey K.B."/>
            <person name="Huan P."/>
            <person name="Zhang T."/>
            <person name="Zhou Y."/>
            <person name="Zhang J."/>
            <person name="Lin C."/>
            <person name="Li X."/>
            <person name="Xing L."/>
            <person name="Huo D."/>
            <person name="Sun M."/>
            <person name="Wang L."/>
            <person name="Mercier A."/>
            <person name="Li F."/>
            <person name="Yang H."/>
            <person name="Xiang J."/>
        </authorList>
    </citation>
    <scope>NUCLEOTIDE SEQUENCE [LARGE SCALE GENOMIC DNA]</scope>
    <source>
        <strain evidence="17">Shaxun</strain>
        <tissue evidence="17">Muscle</tissue>
    </source>
</reference>
<dbReference type="PROSITE" id="PS50054">
    <property type="entry name" value="TYR_PHOSPHATASE_DUAL"/>
    <property type="match status" value="1"/>
</dbReference>
<feature type="domain" description="Tyrosine-protein phosphatase" evidence="15">
    <location>
        <begin position="33"/>
        <end position="174"/>
    </location>
</feature>
<dbReference type="SMART" id="SM00195">
    <property type="entry name" value="DSPc"/>
    <property type="match status" value="1"/>
</dbReference>
<dbReference type="AlphaFoldDB" id="A0A2G8K227"/>
<protein>
    <recommendedName>
        <fullName evidence="14">Dual specificity protein phosphatase 15</fullName>
        <ecNumber evidence="4">3.1.3.16</ecNumber>
        <ecNumber evidence="3">3.1.3.48</ecNumber>
    </recommendedName>
</protein>
<organism evidence="17 18">
    <name type="scientific">Stichopus japonicus</name>
    <name type="common">Sea cucumber</name>
    <dbReference type="NCBI Taxonomy" id="307972"/>
    <lineage>
        <taxon>Eukaryota</taxon>
        <taxon>Metazoa</taxon>
        <taxon>Echinodermata</taxon>
        <taxon>Eleutherozoa</taxon>
        <taxon>Echinozoa</taxon>
        <taxon>Holothuroidea</taxon>
        <taxon>Aspidochirotacea</taxon>
        <taxon>Aspidochirotida</taxon>
        <taxon>Stichopodidae</taxon>
        <taxon>Apostichopus</taxon>
    </lineage>
</organism>
<evidence type="ECO:0000256" key="7">
    <source>
        <dbReference type="ARBA" id="ARBA00022801"/>
    </source>
</evidence>
<comment type="catalytic activity">
    <reaction evidence="13">
        <text>O-phospho-L-tyrosyl-[protein] + H2O = L-tyrosyl-[protein] + phosphate</text>
        <dbReference type="Rhea" id="RHEA:10684"/>
        <dbReference type="Rhea" id="RHEA-COMP:10136"/>
        <dbReference type="Rhea" id="RHEA-COMP:20101"/>
        <dbReference type="ChEBI" id="CHEBI:15377"/>
        <dbReference type="ChEBI" id="CHEBI:43474"/>
        <dbReference type="ChEBI" id="CHEBI:46858"/>
        <dbReference type="ChEBI" id="CHEBI:61978"/>
        <dbReference type="EC" id="3.1.3.48"/>
    </reaction>
</comment>
<accession>A0A2G8K227</accession>
<keyword evidence="9" id="KW-0472">Membrane</keyword>
<evidence type="ECO:0000256" key="14">
    <source>
        <dbReference type="ARBA" id="ARBA00068799"/>
    </source>
</evidence>
<evidence type="ECO:0000256" key="2">
    <source>
        <dbReference type="ARBA" id="ARBA00008601"/>
    </source>
</evidence>
<dbReference type="InterPro" id="IPR000387">
    <property type="entry name" value="Tyr_Pase_dom"/>
</dbReference>
<evidence type="ECO:0000259" key="15">
    <source>
        <dbReference type="PROSITE" id="PS50054"/>
    </source>
</evidence>
<dbReference type="Pfam" id="PF00782">
    <property type="entry name" value="DSPc"/>
    <property type="match status" value="1"/>
</dbReference>
<evidence type="ECO:0000313" key="17">
    <source>
        <dbReference type="EMBL" id="PIK42068.1"/>
    </source>
</evidence>
<evidence type="ECO:0000256" key="8">
    <source>
        <dbReference type="ARBA" id="ARBA00022912"/>
    </source>
</evidence>
<evidence type="ECO:0000256" key="11">
    <source>
        <dbReference type="ARBA" id="ARBA00047761"/>
    </source>
</evidence>
<evidence type="ECO:0000256" key="9">
    <source>
        <dbReference type="ARBA" id="ARBA00023136"/>
    </source>
</evidence>
<dbReference type="PROSITE" id="PS50056">
    <property type="entry name" value="TYR_PHOSPHATASE_2"/>
    <property type="match status" value="1"/>
</dbReference>
<proteinExistence type="inferred from homology"/>
<evidence type="ECO:0000256" key="13">
    <source>
        <dbReference type="ARBA" id="ARBA00051722"/>
    </source>
</evidence>
<dbReference type="GO" id="GO:0007165">
    <property type="term" value="P:signal transduction"/>
    <property type="evidence" value="ECO:0007669"/>
    <property type="project" value="TreeGrafter"/>
</dbReference>
<dbReference type="EC" id="3.1.3.16" evidence="4"/>
<sequence length="239" mass="27995">MHVRRQQSRQRAQYPGTIPESPESLLVLNTTIDFRQKILPGIFLGSFRDCKDKDQMEKNKITHVLAIHDNAKPIIEGKEYLCITASDKHNENIIQYFEQCVTFIHKCRRNGGNVLIHCLAGISRSTTVTVAYMMTISDLNWYDCLRVVRHIRSVAMPNYGFQKQLQEYEHTTLNEMKQKIKECYPQYSPKTDVEKMNAVLEQYNKHKDERNKNLKSQLQDPEDFIYPLPYKAYSSEEGE</sequence>
<comment type="catalytic activity">
    <reaction evidence="11">
        <text>O-phospho-L-seryl-[protein] + H2O = L-seryl-[protein] + phosphate</text>
        <dbReference type="Rhea" id="RHEA:20629"/>
        <dbReference type="Rhea" id="RHEA-COMP:9863"/>
        <dbReference type="Rhea" id="RHEA-COMP:11604"/>
        <dbReference type="ChEBI" id="CHEBI:15377"/>
        <dbReference type="ChEBI" id="CHEBI:29999"/>
        <dbReference type="ChEBI" id="CHEBI:43474"/>
        <dbReference type="ChEBI" id="CHEBI:83421"/>
        <dbReference type="EC" id="3.1.3.16"/>
    </reaction>
</comment>
<dbReference type="GO" id="GO:0004725">
    <property type="term" value="F:protein tyrosine phosphatase activity"/>
    <property type="evidence" value="ECO:0007669"/>
    <property type="project" value="UniProtKB-EC"/>
</dbReference>
<evidence type="ECO:0000256" key="4">
    <source>
        <dbReference type="ARBA" id="ARBA00013081"/>
    </source>
</evidence>
<evidence type="ECO:0000256" key="12">
    <source>
        <dbReference type="ARBA" id="ARBA00048336"/>
    </source>
</evidence>
<comment type="subcellular location">
    <subcellularLocation>
        <location evidence="1">Cell membrane</location>
        <topology evidence="1">Lipid-anchor</topology>
        <orientation evidence="1">Cytoplasmic side</orientation>
    </subcellularLocation>
</comment>
<dbReference type="InterPro" id="IPR020422">
    <property type="entry name" value="TYR_PHOSPHATASE_DUAL_dom"/>
</dbReference>
<dbReference type="InterPro" id="IPR029021">
    <property type="entry name" value="Prot-tyrosine_phosphatase-like"/>
</dbReference>
<dbReference type="InterPro" id="IPR000340">
    <property type="entry name" value="Dual-sp_phosphatase_cat-dom"/>
</dbReference>
<dbReference type="EMBL" id="MRZV01000964">
    <property type="protein sequence ID" value="PIK42068.1"/>
    <property type="molecule type" value="Genomic_DNA"/>
</dbReference>
<dbReference type="OrthoDB" id="9979246at2759"/>
<dbReference type="STRING" id="307972.A0A2G8K227"/>
<keyword evidence="8" id="KW-0904">Protein phosphatase</keyword>
<dbReference type="PANTHER" id="PTHR45948:SF2">
    <property type="entry name" value="DUAL SPECIFICITY PROTEIN PHOSPHATASE"/>
    <property type="match status" value="1"/>
</dbReference>
<dbReference type="FunFam" id="3.90.190.10:FF:000052">
    <property type="entry name" value="Dual specificity phosphatase 15"/>
    <property type="match status" value="1"/>
</dbReference>
<dbReference type="PROSITE" id="PS00383">
    <property type="entry name" value="TYR_PHOSPHATASE_1"/>
    <property type="match status" value="1"/>
</dbReference>
<dbReference type="GO" id="GO:0005886">
    <property type="term" value="C:plasma membrane"/>
    <property type="evidence" value="ECO:0007669"/>
    <property type="project" value="UniProtKB-SubCell"/>
</dbReference>
<dbReference type="SUPFAM" id="SSF52799">
    <property type="entry name" value="(Phosphotyrosine protein) phosphatases II"/>
    <property type="match status" value="1"/>
</dbReference>
<evidence type="ECO:0000256" key="3">
    <source>
        <dbReference type="ARBA" id="ARBA00013064"/>
    </source>
</evidence>
<dbReference type="Proteomes" id="UP000230750">
    <property type="component" value="Unassembled WGS sequence"/>
</dbReference>
<dbReference type="InterPro" id="IPR003595">
    <property type="entry name" value="Tyr_Pase_cat"/>
</dbReference>
<feature type="domain" description="Tyrosine specific protein phosphatases" evidence="16">
    <location>
        <begin position="95"/>
        <end position="152"/>
    </location>
</feature>
<evidence type="ECO:0000256" key="10">
    <source>
        <dbReference type="ARBA" id="ARBA00023288"/>
    </source>
</evidence>
<comment type="caution">
    <text evidence="17">The sequence shown here is derived from an EMBL/GenBank/DDBJ whole genome shotgun (WGS) entry which is preliminary data.</text>
</comment>
<evidence type="ECO:0000256" key="1">
    <source>
        <dbReference type="ARBA" id="ARBA00004342"/>
    </source>
</evidence>
<dbReference type="InterPro" id="IPR016130">
    <property type="entry name" value="Tyr_Pase_AS"/>
</dbReference>
<evidence type="ECO:0000259" key="16">
    <source>
        <dbReference type="PROSITE" id="PS50056"/>
    </source>
</evidence>
<evidence type="ECO:0000256" key="6">
    <source>
        <dbReference type="ARBA" id="ARBA00022707"/>
    </source>
</evidence>
<keyword evidence="10" id="KW-0449">Lipoprotein</keyword>
<dbReference type="GO" id="GO:0004722">
    <property type="term" value="F:protein serine/threonine phosphatase activity"/>
    <property type="evidence" value="ECO:0007669"/>
    <property type="project" value="UniProtKB-EC"/>
</dbReference>
<keyword evidence="18" id="KW-1185">Reference proteome</keyword>
<dbReference type="PANTHER" id="PTHR45948">
    <property type="entry name" value="DUAL SPECIFICITY PROTEIN PHOSPHATASE DDB_G0269404-RELATED"/>
    <property type="match status" value="1"/>
</dbReference>